<protein>
    <recommendedName>
        <fullName evidence="12">Transcription factor</fullName>
    </recommendedName>
</protein>
<reference evidence="10 11" key="1">
    <citation type="journal article" date="2023" name="Elife">
        <title>Identification of key yeast species and microbe-microbe interactions impacting larval growth of Drosophila in the wild.</title>
        <authorList>
            <person name="Mure A."/>
            <person name="Sugiura Y."/>
            <person name="Maeda R."/>
            <person name="Honda K."/>
            <person name="Sakurai N."/>
            <person name="Takahashi Y."/>
            <person name="Watada M."/>
            <person name="Katoh T."/>
            <person name="Gotoh A."/>
            <person name="Gotoh Y."/>
            <person name="Taniguchi I."/>
            <person name="Nakamura K."/>
            <person name="Hayashi T."/>
            <person name="Katayama T."/>
            <person name="Uemura T."/>
            <person name="Hattori Y."/>
        </authorList>
    </citation>
    <scope>NUCLEOTIDE SEQUENCE [LARGE SCALE GENOMIC DNA]</scope>
    <source>
        <strain evidence="10 11">KH-74</strain>
    </source>
</reference>
<feature type="compositionally biased region" description="Basic and acidic residues" evidence="7">
    <location>
        <begin position="436"/>
        <end position="445"/>
    </location>
</feature>
<dbReference type="Proteomes" id="UP001377567">
    <property type="component" value="Unassembled WGS sequence"/>
</dbReference>
<feature type="domain" description="FHA" evidence="8">
    <location>
        <begin position="75"/>
        <end position="158"/>
    </location>
</feature>
<dbReference type="InterPro" id="IPR036388">
    <property type="entry name" value="WH-like_DNA-bd_sf"/>
</dbReference>
<feature type="compositionally biased region" description="Low complexity" evidence="7">
    <location>
        <begin position="361"/>
        <end position="375"/>
    </location>
</feature>
<proteinExistence type="predicted"/>
<feature type="region of interest" description="Disordered" evidence="7">
    <location>
        <begin position="361"/>
        <end position="556"/>
    </location>
</feature>
<dbReference type="SUPFAM" id="SSF49879">
    <property type="entry name" value="SMAD/FHA domain"/>
    <property type="match status" value="1"/>
</dbReference>
<dbReference type="PRINTS" id="PR00053">
    <property type="entry name" value="FORKHEAD"/>
</dbReference>
<evidence type="ECO:0000256" key="2">
    <source>
        <dbReference type="ARBA" id="ARBA00023015"/>
    </source>
</evidence>
<dbReference type="InterPro" id="IPR000253">
    <property type="entry name" value="FHA_dom"/>
</dbReference>
<evidence type="ECO:0000256" key="1">
    <source>
        <dbReference type="ARBA" id="ARBA00004123"/>
    </source>
</evidence>
<dbReference type="AlphaFoldDB" id="A0AAV5RZ71"/>
<dbReference type="Gene3D" id="1.10.10.10">
    <property type="entry name" value="Winged helix-like DNA-binding domain superfamily/Winged helix DNA-binding domain"/>
    <property type="match status" value="1"/>
</dbReference>
<keyword evidence="2" id="KW-0805">Transcription regulation</keyword>
<comment type="subcellular location">
    <subcellularLocation>
        <location evidence="1 6">Nucleus</location>
    </subcellularLocation>
</comment>
<gene>
    <name evidence="10" type="ORF">DAKH74_033360</name>
</gene>
<evidence type="ECO:0000259" key="9">
    <source>
        <dbReference type="PROSITE" id="PS50039"/>
    </source>
</evidence>
<dbReference type="InterPro" id="IPR030456">
    <property type="entry name" value="TF_fork_head_CS_2"/>
</dbReference>
<evidence type="ECO:0008006" key="12">
    <source>
        <dbReference type="Google" id="ProtNLM"/>
    </source>
</evidence>
<feature type="domain" description="Fork-head" evidence="9">
    <location>
        <begin position="553"/>
        <end position="644"/>
    </location>
</feature>
<dbReference type="PROSITE" id="PS50039">
    <property type="entry name" value="FORK_HEAD_3"/>
    <property type="match status" value="1"/>
</dbReference>
<dbReference type="PROSITE" id="PS50006">
    <property type="entry name" value="FHA_DOMAIN"/>
    <property type="match status" value="1"/>
</dbReference>
<dbReference type="PANTHER" id="PTHR45881">
    <property type="entry name" value="CHECKPOINT SUPPRESSOR 1-LIKE, ISOFORM A-RELATED"/>
    <property type="match status" value="1"/>
</dbReference>
<organism evidence="10 11">
    <name type="scientific">Maudiozyma humilis</name>
    <name type="common">Sour dough yeast</name>
    <name type="synonym">Kazachstania humilis</name>
    <dbReference type="NCBI Taxonomy" id="51915"/>
    <lineage>
        <taxon>Eukaryota</taxon>
        <taxon>Fungi</taxon>
        <taxon>Dikarya</taxon>
        <taxon>Ascomycota</taxon>
        <taxon>Saccharomycotina</taxon>
        <taxon>Saccharomycetes</taxon>
        <taxon>Saccharomycetales</taxon>
        <taxon>Saccharomycetaceae</taxon>
        <taxon>Maudiozyma</taxon>
    </lineage>
</organism>
<dbReference type="Gene3D" id="2.60.200.20">
    <property type="match status" value="1"/>
</dbReference>
<evidence type="ECO:0000259" key="8">
    <source>
        <dbReference type="PROSITE" id="PS50006"/>
    </source>
</evidence>
<keyword evidence="5 6" id="KW-0539">Nucleus</keyword>
<dbReference type="SUPFAM" id="SSF46785">
    <property type="entry name" value="Winged helix' DNA-binding domain"/>
    <property type="match status" value="1"/>
</dbReference>
<accession>A0AAV5RZ71</accession>
<dbReference type="CDD" id="cd00059">
    <property type="entry name" value="FH_FOX"/>
    <property type="match status" value="1"/>
</dbReference>
<dbReference type="InterPro" id="IPR008984">
    <property type="entry name" value="SMAD_FHA_dom_sf"/>
</dbReference>
<dbReference type="PANTHER" id="PTHR45881:SF1">
    <property type="entry name" value="FORK HEAD PROTEIN HOMOLOG 2"/>
    <property type="match status" value="1"/>
</dbReference>
<evidence type="ECO:0000256" key="5">
    <source>
        <dbReference type="ARBA" id="ARBA00023242"/>
    </source>
</evidence>
<dbReference type="PROSITE" id="PS00658">
    <property type="entry name" value="FORK_HEAD_2"/>
    <property type="match status" value="1"/>
</dbReference>
<evidence type="ECO:0000256" key="6">
    <source>
        <dbReference type="PROSITE-ProRule" id="PRU00089"/>
    </source>
</evidence>
<keyword evidence="4" id="KW-0804">Transcription</keyword>
<evidence type="ECO:0000256" key="7">
    <source>
        <dbReference type="SAM" id="MobiDB-lite"/>
    </source>
</evidence>
<name>A0AAV5RZ71_MAUHU</name>
<dbReference type="CDD" id="cd22701">
    <property type="entry name" value="FHA_FKH1-like"/>
    <property type="match status" value="1"/>
</dbReference>
<dbReference type="GO" id="GO:0005634">
    <property type="term" value="C:nucleus"/>
    <property type="evidence" value="ECO:0007669"/>
    <property type="project" value="UniProtKB-SubCell"/>
</dbReference>
<evidence type="ECO:0000256" key="3">
    <source>
        <dbReference type="ARBA" id="ARBA00023125"/>
    </source>
</evidence>
<dbReference type="Pfam" id="PF00250">
    <property type="entry name" value="Forkhead"/>
    <property type="match status" value="1"/>
</dbReference>
<dbReference type="GO" id="GO:0000981">
    <property type="term" value="F:DNA-binding transcription factor activity, RNA polymerase II-specific"/>
    <property type="evidence" value="ECO:0007669"/>
    <property type="project" value="TreeGrafter"/>
</dbReference>
<dbReference type="GO" id="GO:0000978">
    <property type="term" value="F:RNA polymerase II cis-regulatory region sequence-specific DNA binding"/>
    <property type="evidence" value="ECO:0007669"/>
    <property type="project" value="TreeGrafter"/>
</dbReference>
<comment type="caution">
    <text evidence="10">The sequence shown here is derived from an EMBL/GenBank/DDBJ whole genome shotgun (WGS) entry which is preliminary data.</text>
</comment>
<dbReference type="EMBL" id="BTGD01000010">
    <property type="protein sequence ID" value="GMM56720.1"/>
    <property type="molecule type" value="Genomic_DNA"/>
</dbReference>
<evidence type="ECO:0000256" key="4">
    <source>
        <dbReference type="ARBA" id="ARBA00023163"/>
    </source>
</evidence>
<feature type="compositionally biased region" description="Polar residues" evidence="7">
    <location>
        <begin position="460"/>
        <end position="528"/>
    </location>
</feature>
<dbReference type="SMART" id="SM00339">
    <property type="entry name" value="FH"/>
    <property type="match status" value="1"/>
</dbReference>
<evidence type="ECO:0000313" key="11">
    <source>
        <dbReference type="Proteomes" id="UP001377567"/>
    </source>
</evidence>
<dbReference type="InterPro" id="IPR036390">
    <property type="entry name" value="WH_DNA-bd_sf"/>
</dbReference>
<sequence length="706" mass="78237">MSQFSQEPRADHDPSYTAEQYINVANCITPLLNTFGNGVAASYQYSNDNEQSKEVKAFAKLSGRDWTYFIKSLRISFGRNTDNIEDLKKLHAKSENANDDNLGTSEEFRLDSGSSNIDLGPAKTVSRKHGAIEFNRETGNWELIISGRNGAKLNYKRIKGSSLNTPILLNSGDIIDIGGVQMLFVLPDQIPTIDQRALKYMIPKIIAHYGMNGNNNPLLQDMIRNATASEGPSDQEILNVDHVQTGKHLKIENPFQDDNAVPIAEPFETVTDTNRRRRNMQQEEKTLRDNVEGVLVAEEYHSEVTKEKDIQVDNTPTEITQVEIAQSEVTQSEIIPSEAMPIGKTATKVIAATTATVEDVPVETTPTEITTLETESLNTADVPEVSPVGSTLVKSTPAGDLDTDVSSKRVTDIGATSTEVKSAKSDIPNNSNNGDSAEKSEEPPRKKFRISSISSRNQYKESTSVEPQSQNVISNSQTTDKSSPSTSNVKTSEVTNNDPRVVESVTSNTDISQVKIPETNNISKSTTPIPKMPSRETTPNNESDKQSKLQKNNLPAPYGSLITEGILSTENGAMSLSEIYTYLLDKYPYFSTTTANWQNSVRHTLSVNAAFSKIPRKKVSSTGKGMVWSIDKKYRDEFLKKWKLGYAQHNRKNPAVDSQLVLFLAQNKTLPEPYDNEIKPSEIKTQDMSQANGISMEIRRETPYYS</sequence>
<keyword evidence="11" id="KW-1185">Reference proteome</keyword>
<evidence type="ECO:0000313" key="10">
    <source>
        <dbReference type="EMBL" id="GMM56720.1"/>
    </source>
</evidence>
<feature type="DNA-binding region" description="Fork-head" evidence="6">
    <location>
        <begin position="553"/>
        <end position="644"/>
    </location>
</feature>
<dbReference type="InterPro" id="IPR001766">
    <property type="entry name" value="Fork_head_dom"/>
</dbReference>
<dbReference type="SMART" id="SM00240">
    <property type="entry name" value="FHA"/>
    <property type="match status" value="1"/>
</dbReference>
<keyword evidence="3 6" id="KW-0238">DNA-binding</keyword>
<dbReference type="Pfam" id="PF00498">
    <property type="entry name" value="FHA"/>
    <property type="match status" value="1"/>
</dbReference>